<evidence type="ECO:0000313" key="2">
    <source>
        <dbReference type="EMBL" id="KAF2787665.1"/>
    </source>
</evidence>
<reference evidence="2" key="1">
    <citation type="journal article" date="2020" name="Stud. Mycol.">
        <title>101 Dothideomycetes genomes: a test case for predicting lifestyles and emergence of pathogens.</title>
        <authorList>
            <person name="Haridas S."/>
            <person name="Albert R."/>
            <person name="Binder M."/>
            <person name="Bloem J."/>
            <person name="Labutti K."/>
            <person name="Salamov A."/>
            <person name="Andreopoulos B."/>
            <person name="Baker S."/>
            <person name="Barry K."/>
            <person name="Bills G."/>
            <person name="Bluhm B."/>
            <person name="Cannon C."/>
            <person name="Castanera R."/>
            <person name="Culley D."/>
            <person name="Daum C."/>
            <person name="Ezra D."/>
            <person name="Gonzalez J."/>
            <person name="Henrissat B."/>
            <person name="Kuo A."/>
            <person name="Liang C."/>
            <person name="Lipzen A."/>
            <person name="Lutzoni F."/>
            <person name="Magnuson J."/>
            <person name="Mondo S."/>
            <person name="Nolan M."/>
            <person name="Ohm R."/>
            <person name="Pangilinan J."/>
            <person name="Park H.-J."/>
            <person name="Ramirez L."/>
            <person name="Alfaro M."/>
            <person name="Sun H."/>
            <person name="Tritt A."/>
            <person name="Yoshinaga Y."/>
            <person name="Zwiers L.-H."/>
            <person name="Turgeon B."/>
            <person name="Goodwin S."/>
            <person name="Spatafora J."/>
            <person name="Crous P."/>
            <person name="Grigoriev I."/>
        </authorList>
    </citation>
    <scope>NUCLEOTIDE SEQUENCE</scope>
    <source>
        <strain evidence="2">CBS 109.77</strain>
    </source>
</reference>
<name>A0A6A6WUT4_9PLEO</name>
<dbReference type="AlphaFoldDB" id="A0A6A6WUT4"/>
<dbReference type="EMBL" id="MU002293">
    <property type="protein sequence ID" value="KAF2787665.1"/>
    <property type="molecule type" value="Genomic_DNA"/>
</dbReference>
<dbReference type="InterPro" id="IPR056672">
    <property type="entry name" value="DUF7770"/>
</dbReference>
<evidence type="ECO:0000313" key="3">
    <source>
        <dbReference type="Proteomes" id="UP000799757"/>
    </source>
</evidence>
<organism evidence="2 3">
    <name type="scientific">Melanomma pulvis-pyrius CBS 109.77</name>
    <dbReference type="NCBI Taxonomy" id="1314802"/>
    <lineage>
        <taxon>Eukaryota</taxon>
        <taxon>Fungi</taxon>
        <taxon>Dikarya</taxon>
        <taxon>Ascomycota</taxon>
        <taxon>Pezizomycotina</taxon>
        <taxon>Dothideomycetes</taxon>
        <taxon>Pleosporomycetidae</taxon>
        <taxon>Pleosporales</taxon>
        <taxon>Melanommataceae</taxon>
        <taxon>Melanomma</taxon>
    </lineage>
</organism>
<accession>A0A6A6WUT4</accession>
<gene>
    <name evidence="2" type="ORF">K505DRAFT_287539</name>
</gene>
<dbReference type="Proteomes" id="UP000799757">
    <property type="component" value="Unassembled WGS sequence"/>
</dbReference>
<sequence length="162" mass="18487">MEDHRAVTHVRVVVHTTGPLGPQSRQSHNHWSIYLLVGNNESVRINMAASPGYITGNLEITPYNYTLTNSAIQHWDYAIINGVVVTHIVRLIYEYRRHLYDMSGGGSGCRYWVYVVLNDIAGKGWLQDKDKVAELWSTLHYQYSLNSNPTHLAMVQGEFVKE</sequence>
<protein>
    <recommendedName>
        <fullName evidence="1">DUF7770 domain-containing protein</fullName>
    </recommendedName>
</protein>
<dbReference type="OrthoDB" id="3527137at2759"/>
<feature type="domain" description="DUF7770" evidence="1">
    <location>
        <begin position="10"/>
        <end position="160"/>
    </location>
</feature>
<evidence type="ECO:0000259" key="1">
    <source>
        <dbReference type="Pfam" id="PF24968"/>
    </source>
</evidence>
<keyword evidence="3" id="KW-1185">Reference proteome</keyword>
<dbReference type="Pfam" id="PF24968">
    <property type="entry name" value="DUF7770"/>
    <property type="match status" value="1"/>
</dbReference>
<proteinExistence type="predicted"/>